<dbReference type="HOGENOM" id="CLU_3249553_0_0_9"/>
<organism evidence="1 2">
    <name type="scientific">[Clostridium] leptum DSM 753</name>
    <dbReference type="NCBI Taxonomy" id="428125"/>
    <lineage>
        <taxon>Bacteria</taxon>
        <taxon>Bacillati</taxon>
        <taxon>Bacillota</taxon>
        <taxon>Clostridia</taxon>
        <taxon>Eubacteriales</taxon>
        <taxon>Oscillospiraceae</taxon>
        <taxon>Oscillospiraceae incertae sedis</taxon>
    </lineage>
</organism>
<proteinExistence type="predicted"/>
<evidence type="ECO:0000313" key="2">
    <source>
        <dbReference type="Proteomes" id="UP000003490"/>
    </source>
</evidence>
<sequence length="42" mass="4782">MLKRKSLGWKRAQGPSFLLTLPVLVRLNNDSENPRKAVVYGK</sequence>
<dbReference type="EMBL" id="ABCB02000019">
    <property type="protein sequence ID" value="EDO60602.1"/>
    <property type="molecule type" value="Genomic_DNA"/>
</dbReference>
<dbReference type="Proteomes" id="UP000003490">
    <property type="component" value="Unassembled WGS sequence"/>
</dbReference>
<name>A7VUF2_9FIRM</name>
<reference evidence="1 2" key="1">
    <citation type="submission" date="2007-08" db="EMBL/GenBank/DDBJ databases">
        <title>Draft genome sequence of Clostridium leptum (DSM 753).</title>
        <authorList>
            <person name="Sudarsanam P."/>
            <person name="Ley R."/>
            <person name="Guruge J."/>
            <person name="Turnbaugh P.J."/>
            <person name="Mahowald M."/>
            <person name="Liep D."/>
            <person name="Gordon J."/>
        </authorList>
    </citation>
    <scope>NUCLEOTIDE SEQUENCE [LARGE SCALE GENOMIC DNA]</scope>
    <source>
        <strain evidence="1 2">DSM 753</strain>
    </source>
</reference>
<reference evidence="1 2" key="2">
    <citation type="submission" date="2007-08" db="EMBL/GenBank/DDBJ databases">
        <authorList>
            <person name="Fulton L."/>
            <person name="Clifton S."/>
            <person name="Fulton B."/>
            <person name="Xu J."/>
            <person name="Minx P."/>
            <person name="Pepin K.H."/>
            <person name="Johnson M."/>
            <person name="Thiruvilangam P."/>
            <person name="Bhonagiri V."/>
            <person name="Nash W.E."/>
            <person name="Wang C."/>
            <person name="Mardis E.R."/>
            <person name="Wilson R.K."/>
        </authorList>
    </citation>
    <scope>NUCLEOTIDE SEQUENCE [LARGE SCALE GENOMIC DNA]</scope>
    <source>
        <strain evidence="1 2">DSM 753</strain>
    </source>
</reference>
<accession>A7VUF2</accession>
<gene>
    <name evidence="1" type="ORF">CLOLEP_02198</name>
</gene>
<evidence type="ECO:0000313" key="1">
    <source>
        <dbReference type="EMBL" id="EDO60602.1"/>
    </source>
</evidence>
<protein>
    <submittedName>
        <fullName evidence="1">Uncharacterized protein</fullName>
    </submittedName>
</protein>
<comment type="caution">
    <text evidence="1">The sequence shown here is derived from an EMBL/GenBank/DDBJ whole genome shotgun (WGS) entry which is preliminary data.</text>
</comment>
<dbReference type="AlphaFoldDB" id="A7VUF2"/>